<comment type="subcellular location">
    <subcellularLocation>
        <location evidence="6">Cytoplasm</location>
    </subcellularLocation>
</comment>
<dbReference type="InterPro" id="IPR006131">
    <property type="entry name" value="Asp_carbamoyltransf_Asp/Orn-bd"/>
</dbReference>
<dbReference type="PANTHER" id="PTHR45753:SF2">
    <property type="entry name" value="ORNITHINE CARBAMOYLTRANSFERASE"/>
    <property type="match status" value="1"/>
</dbReference>
<dbReference type="InterPro" id="IPR006130">
    <property type="entry name" value="Asp/Orn_carbamoylTrfase"/>
</dbReference>
<dbReference type="PANTHER" id="PTHR45753">
    <property type="entry name" value="ORNITHINE CARBAMOYLTRANSFERASE, MITOCHONDRIAL"/>
    <property type="match status" value="1"/>
</dbReference>
<dbReference type="InterPro" id="IPR002292">
    <property type="entry name" value="Orn/put_carbamltrans"/>
</dbReference>
<evidence type="ECO:0000256" key="1">
    <source>
        <dbReference type="ARBA" id="ARBA00003822"/>
    </source>
</evidence>
<dbReference type="Proteomes" id="UP001500668">
    <property type="component" value="Unassembled WGS sequence"/>
</dbReference>
<evidence type="ECO:0000256" key="2">
    <source>
        <dbReference type="ARBA" id="ARBA00007805"/>
    </source>
</evidence>
<evidence type="ECO:0000259" key="7">
    <source>
        <dbReference type="Pfam" id="PF00185"/>
    </source>
</evidence>
<dbReference type="Pfam" id="PF02729">
    <property type="entry name" value="OTCace_N"/>
    <property type="match status" value="1"/>
</dbReference>
<feature type="binding site" evidence="6">
    <location>
        <begin position="135"/>
        <end position="138"/>
    </location>
    <ligand>
        <name>carbamoyl phosphate</name>
        <dbReference type="ChEBI" id="CHEBI:58228"/>
    </ligand>
</feature>
<feature type="binding site" evidence="6">
    <location>
        <position position="168"/>
    </location>
    <ligand>
        <name>L-ornithine</name>
        <dbReference type="ChEBI" id="CHEBI:46911"/>
    </ligand>
</feature>
<accession>A0ABN1EXD1</accession>
<reference evidence="9 10" key="1">
    <citation type="journal article" date="2019" name="Int. J. Syst. Evol. Microbiol.">
        <title>The Global Catalogue of Microorganisms (GCM) 10K type strain sequencing project: providing services to taxonomists for standard genome sequencing and annotation.</title>
        <authorList>
            <consortium name="The Broad Institute Genomics Platform"/>
            <consortium name="The Broad Institute Genome Sequencing Center for Infectious Disease"/>
            <person name="Wu L."/>
            <person name="Ma J."/>
        </authorList>
    </citation>
    <scope>NUCLEOTIDE SEQUENCE [LARGE SCALE GENOMIC DNA]</scope>
    <source>
        <strain evidence="9 10">JCM 5067</strain>
    </source>
</reference>
<dbReference type="PRINTS" id="PR00100">
    <property type="entry name" value="AOTCASE"/>
</dbReference>
<feature type="binding site" evidence="6">
    <location>
        <position position="232"/>
    </location>
    <ligand>
        <name>L-ornithine</name>
        <dbReference type="ChEBI" id="CHEBI:46911"/>
    </ligand>
</feature>
<dbReference type="EC" id="2.1.3.3" evidence="3 6"/>
<sequence>MATDLAGRHFLKELDFTAEEFRALVELAAELKAAKKAGTEVQRLRGRNIALIFEKSSTRTRCSFEVAAADQGASTTYIDPAGSHIGKKESARDTARVLGRMFDAIQFRGDAQETVETLAAHAGVPVYNGLTDAWHPTQMLADLLTMTEHTDKPLERIAFAYLGDARYNMGNSYLVTGALLGMDVRIVAPRAYWPADDVVALAHQAARESGARITLTEDIAEGVAGADFVATDVWVSMGEPKEIWAERIKALAPYAVTMDVLRATGNADVKFLHCLPAFHDLGTAVAREIHEQYGLAELEVTDEVFESAHSVVFDEAENRLHTIKAVMVATLTGTPAGAAAQGA</sequence>
<evidence type="ECO:0000256" key="6">
    <source>
        <dbReference type="HAMAP-Rule" id="MF_01109"/>
    </source>
</evidence>
<evidence type="ECO:0000313" key="10">
    <source>
        <dbReference type="Proteomes" id="UP001500668"/>
    </source>
</evidence>
<evidence type="ECO:0000256" key="5">
    <source>
        <dbReference type="ARBA" id="ARBA00048772"/>
    </source>
</evidence>
<keyword evidence="10" id="KW-1185">Reference proteome</keyword>
<dbReference type="Gene3D" id="3.40.50.1370">
    <property type="entry name" value="Aspartate/ornithine carbamoyltransferase"/>
    <property type="match status" value="2"/>
</dbReference>
<dbReference type="EMBL" id="BAAACA010000001">
    <property type="protein sequence ID" value="GAA0576965.1"/>
    <property type="molecule type" value="Genomic_DNA"/>
</dbReference>
<gene>
    <name evidence="9" type="primary">argF_1</name>
    <name evidence="9" type="ORF">GCM10010394_01860</name>
</gene>
<feature type="binding site" evidence="6">
    <location>
        <position position="108"/>
    </location>
    <ligand>
        <name>carbamoyl phosphate</name>
        <dbReference type="ChEBI" id="CHEBI:58228"/>
    </ligand>
</feature>
<evidence type="ECO:0000256" key="4">
    <source>
        <dbReference type="ARBA" id="ARBA00022679"/>
    </source>
</evidence>
<evidence type="ECO:0000259" key="8">
    <source>
        <dbReference type="Pfam" id="PF02729"/>
    </source>
</evidence>
<dbReference type="SUPFAM" id="SSF53671">
    <property type="entry name" value="Aspartate/ornithine carbamoyltransferase"/>
    <property type="match status" value="1"/>
</dbReference>
<comment type="caution">
    <text evidence="6">Lacks conserved residue(s) required for the propagation of feature annotation.</text>
</comment>
<dbReference type="RefSeq" id="WP_344068526.1">
    <property type="nucleotide sequence ID" value="NZ_BAAACA010000001.1"/>
</dbReference>
<feature type="binding site" evidence="6">
    <location>
        <begin position="274"/>
        <end position="275"/>
    </location>
    <ligand>
        <name>carbamoyl phosphate</name>
        <dbReference type="ChEBI" id="CHEBI:58228"/>
    </ligand>
</feature>
<evidence type="ECO:0000313" key="9">
    <source>
        <dbReference type="EMBL" id="GAA0576965.1"/>
    </source>
</evidence>
<name>A0ABN1EXD1_9ACTN</name>
<dbReference type="HAMAP" id="MF_01109">
    <property type="entry name" value="OTCase"/>
    <property type="match status" value="1"/>
</dbReference>
<comment type="function">
    <text evidence="1">Reversibly catalyzes the transfer of the carbamoyl group from carbamoyl phosphate (CP) to the N(epsilon) atom of ornithine (ORN) to produce L-citrulline.</text>
</comment>
<feature type="binding site" evidence="6">
    <location>
        <begin position="236"/>
        <end position="237"/>
    </location>
    <ligand>
        <name>L-ornithine</name>
        <dbReference type="ChEBI" id="CHEBI:46911"/>
    </ligand>
</feature>
<dbReference type="NCBIfam" id="TIGR00658">
    <property type="entry name" value="orni_carb_tr"/>
    <property type="match status" value="1"/>
</dbReference>
<feature type="binding site" evidence="6">
    <location>
        <position position="319"/>
    </location>
    <ligand>
        <name>carbamoyl phosphate</name>
        <dbReference type="ChEBI" id="CHEBI:58228"/>
    </ligand>
</feature>
<feature type="binding site" evidence="6">
    <location>
        <begin position="57"/>
        <end position="60"/>
    </location>
    <ligand>
        <name>carbamoyl phosphate</name>
        <dbReference type="ChEBI" id="CHEBI:58228"/>
    </ligand>
</feature>
<comment type="similarity">
    <text evidence="2 6">Belongs to the aspartate/ornithine carbamoyltransferase superfamily. OTCase family.</text>
</comment>
<comment type="catalytic activity">
    <reaction evidence="5 6">
        <text>carbamoyl phosphate + L-ornithine = L-citrulline + phosphate + H(+)</text>
        <dbReference type="Rhea" id="RHEA:19513"/>
        <dbReference type="ChEBI" id="CHEBI:15378"/>
        <dbReference type="ChEBI" id="CHEBI:43474"/>
        <dbReference type="ChEBI" id="CHEBI:46911"/>
        <dbReference type="ChEBI" id="CHEBI:57743"/>
        <dbReference type="ChEBI" id="CHEBI:58228"/>
        <dbReference type="EC" id="2.1.3.3"/>
    </reaction>
</comment>
<dbReference type="NCBIfam" id="NF001986">
    <property type="entry name" value="PRK00779.1"/>
    <property type="match status" value="1"/>
</dbReference>
<feature type="domain" description="Aspartate/ornithine carbamoyltransferase carbamoyl-P binding" evidence="8">
    <location>
        <begin position="8"/>
        <end position="148"/>
    </location>
</feature>
<dbReference type="InterPro" id="IPR036901">
    <property type="entry name" value="Asp/Orn_carbamoylTrfase_sf"/>
</dbReference>
<keyword evidence="4 6" id="KW-0808">Transferase</keyword>
<dbReference type="InterPro" id="IPR006132">
    <property type="entry name" value="Asp/Orn_carbamoyltranf_P-bd"/>
</dbReference>
<evidence type="ECO:0000256" key="3">
    <source>
        <dbReference type="ARBA" id="ARBA00013007"/>
    </source>
</evidence>
<comment type="caution">
    <text evidence="9">The sequence shown here is derived from an EMBL/GenBank/DDBJ whole genome shotgun (WGS) entry which is preliminary data.</text>
</comment>
<protein>
    <recommendedName>
        <fullName evidence="3 6">Ornithine carbamoyltransferase</fullName>
        <shortName evidence="6">OTCase</shortName>
        <ecNumber evidence="3 6">2.1.3.3</ecNumber>
    </recommendedName>
</protein>
<proteinExistence type="inferred from homology"/>
<dbReference type="PROSITE" id="PS00097">
    <property type="entry name" value="CARBAMOYLTRANSFERASE"/>
    <property type="match status" value="1"/>
</dbReference>
<organism evidence="9 10">
    <name type="scientific">Streptomyces crystallinus</name>
    <dbReference type="NCBI Taxonomy" id="68191"/>
    <lineage>
        <taxon>Bacteria</taxon>
        <taxon>Bacillati</taxon>
        <taxon>Actinomycetota</taxon>
        <taxon>Actinomycetes</taxon>
        <taxon>Kitasatosporales</taxon>
        <taxon>Streptomycetaceae</taxon>
        <taxon>Streptomyces</taxon>
    </lineage>
</organism>
<feature type="domain" description="Aspartate/ornithine carbamoyltransferase Asp/Orn-binding" evidence="7">
    <location>
        <begin position="157"/>
        <end position="329"/>
    </location>
</feature>
<dbReference type="InterPro" id="IPR024904">
    <property type="entry name" value="OTCase_ArgI"/>
</dbReference>
<keyword evidence="6" id="KW-0963">Cytoplasm</keyword>
<dbReference type="PRINTS" id="PR00102">
    <property type="entry name" value="OTCASE"/>
</dbReference>
<dbReference type="Pfam" id="PF00185">
    <property type="entry name" value="OTCace"/>
    <property type="match status" value="1"/>
</dbReference>